<keyword evidence="8" id="KW-0949">S-adenosyl-L-methionine</keyword>
<sequence>MYNSSFKNKSKVYIISGNLKGRKLSFRNNINVRPTTNRIKETLFNWLSKYIQNAYCLDCFSGSGALGLEAISRNAQFVTFLEIEKQNILSLINNTKKLNISNLEIIHTNTLNWLKKPRKSYDIIFIDPPYHKKLIEKTITLLEQNKWIKNQSIIYIETTKDQNFSISDHFTLYKKKITSRISCYLYIFTIKN</sequence>
<dbReference type="RefSeq" id="WP_343154275.1">
    <property type="nucleotide sequence ID" value="NZ_CP135018.1"/>
</dbReference>
<evidence type="ECO:0000313" key="9">
    <source>
        <dbReference type="EMBL" id="XAJ80896.1"/>
    </source>
</evidence>
<organism evidence="9">
    <name type="scientific">Buchnera aphidicola</name>
    <name type="common">Aphis aurantii</name>
    <dbReference type="NCBI Taxonomy" id="1470492"/>
    <lineage>
        <taxon>Bacteria</taxon>
        <taxon>Pseudomonadati</taxon>
        <taxon>Pseudomonadota</taxon>
        <taxon>Gammaproteobacteria</taxon>
        <taxon>Enterobacterales</taxon>
        <taxon>Erwiniaceae</taxon>
        <taxon>Buchnera</taxon>
    </lineage>
</organism>
<dbReference type="NCBIfam" id="TIGR00095">
    <property type="entry name" value="16S rRNA (guanine(966)-N(2))-methyltransferase RsmD"/>
    <property type="match status" value="1"/>
</dbReference>
<evidence type="ECO:0000256" key="4">
    <source>
        <dbReference type="ARBA" id="ARBA00013682"/>
    </source>
</evidence>
<proteinExistence type="inferred from homology"/>
<keyword evidence="8" id="KW-0698">rRNA processing</keyword>
<protein>
    <recommendedName>
        <fullName evidence="4 8">Ribosomal RNA small subunit methyltransferase D</fullName>
        <ecNumber evidence="3 8">2.1.1.171</ecNumber>
    </recommendedName>
</protein>
<dbReference type="InterPro" id="IPR029063">
    <property type="entry name" value="SAM-dependent_MTases_sf"/>
</dbReference>
<evidence type="ECO:0000256" key="5">
    <source>
        <dbReference type="ARBA" id="ARBA00022603"/>
    </source>
</evidence>
<evidence type="ECO:0000256" key="3">
    <source>
        <dbReference type="ARBA" id="ARBA00012141"/>
    </source>
</evidence>
<dbReference type="PANTHER" id="PTHR43542">
    <property type="entry name" value="METHYLTRANSFERASE"/>
    <property type="match status" value="1"/>
</dbReference>
<keyword evidence="5 8" id="KW-0489">Methyltransferase</keyword>
<comment type="function">
    <text evidence="1 8">Specifically methylates the guanine in position 966 of 16S rRNA in the assembled 30S particle.</text>
</comment>
<evidence type="ECO:0000256" key="6">
    <source>
        <dbReference type="ARBA" id="ARBA00022679"/>
    </source>
</evidence>
<dbReference type="InterPro" id="IPR002052">
    <property type="entry name" value="DNA_methylase_N6_adenine_CS"/>
</dbReference>
<dbReference type="EMBL" id="CP135018">
    <property type="protein sequence ID" value="XAJ80896.1"/>
    <property type="molecule type" value="Genomic_DNA"/>
</dbReference>
<reference evidence="9" key="1">
    <citation type="submission" date="2024-06" db="EMBL/GenBank/DDBJ databases">
        <title>Unveiling Genomic Reduction in Obligate Endosymbionts Buchnera of Aphids: Insights from Phylogenomic Comparative Analysis with Novel Genome Data and Co-obligate Endosymbionts.</title>
        <authorList>
            <person name="Lu C."/>
            <person name="Zou T."/>
            <person name="Liu Q."/>
            <person name="Huang X."/>
        </authorList>
    </citation>
    <scope>NUCLEOTIDE SEQUENCE</scope>
    <source>
        <strain evidence="9">Aphau13</strain>
    </source>
</reference>
<comment type="catalytic activity">
    <reaction evidence="7 8">
        <text>guanosine(966) in 16S rRNA + S-adenosyl-L-methionine = N(2)-methylguanosine(966) in 16S rRNA + S-adenosyl-L-homocysteine + H(+)</text>
        <dbReference type="Rhea" id="RHEA:23548"/>
        <dbReference type="Rhea" id="RHEA-COMP:10211"/>
        <dbReference type="Rhea" id="RHEA-COMP:10212"/>
        <dbReference type="ChEBI" id="CHEBI:15378"/>
        <dbReference type="ChEBI" id="CHEBI:57856"/>
        <dbReference type="ChEBI" id="CHEBI:59789"/>
        <dbReference type="ChEBI" id="CHEBI:74269"/>
        <dbReference type="ChEBI" id="CHEBI:74481"/>
        <dbReference type="EC" id="2.1.1.171"/>
    </reaction>
</comment>
<dbReference type="GO" id="GO:0003676">
    <property type="term" value="F:nucleic acid binding"/>
    <property type="evidence" value="ECO:0007669"/>
    <property type="project" value="InterPro"/>
</dbReference>
<dbReference type="InterPro" id="IPR004398">
    <property type="entry name" value="RNA_MeTrfase_RsmD"/>
</dbReference>
<dbReference type="PANTHER" id="PTHR43542:SF1">
    <property type="entry name" value="METHYLTRANSFERASE"/>
    <property type="match status" value="1"/>
</dbReference>
<dbReference type="PROSITE" id="PS00092">
    <property type="entry name" value="N6_MTASE"/>
    <property type="match status" value="1"/>
</dbReference>
<dbReference type="GO" id="GO:0052913">
    <property type="term" value="F:16S rRNA (guanine(966)-N(2))-methyltransferase activity"/>
    <property type="evidence" value="ECO:0007669"/>
    <property type="project" value="UniProtKB-EC"/>
</dbReference>
<dbReference type="SUPFAM" id="SSF53335">
    <property type="entry name" value="S-adenosyl-L-methionine-dependent methyltransferases"/>
    <property type="match status" value="1"/>
</dbReference>
<keyword evidence="6 8" id="KW-0808">Transferase</keyword>
<dbReference type="Pfam" id="PF03602">
    <property type="entry name" value="Cons_hypoth95"/>
    <property type="match status" value="1"/>
</dbReference>
<dbReference type="Gene3D" id="3.40.50.150">
    <property type="entry name" value="Vaccinia Virus protein VP39"/>
    <property type="match status" value="1"/>
</dbReference>
<evidence type="ECO:0000256" key="7">
    <source>
        <dbReference type="ARBA" id="ARBA00048326"/>
    </source>
</evidence>
<name>A0AAU6W4T8_9GAMM</name>
<gene>
    <name evidence="9" type="primary">rsmD</name>
    <name evidence="9" type="ORF">RJT31_00120</name>
</gene>
<evidence type="ECO:0000256" key="1">
    <source>
        <dbReference type="ARBA" id="ARBA00002649"/>
    </source>
</evidence>
<evidence type="ECO:0000256" key="8">
    <source>
        <dbReference type="PIRNR" id="PIRNR004553"/>
    </source>
</evidence>
<accession>A0AAU6W4T8</accession>
<dbReference type="AlphaFoldDB" id="A0AAU6W4T8"/>
<evidence type="ECO:0000256" key="2">
    <source>
        <dbReference type="ARBA" id="ARBA00005269"/>
    </source>
</evidence>
<dbReference type="CDD" id="cd02440">
    <property type="entry name" value="AdoMet_MTases"/>
    <property type="match status" value="1"/>
</dbReference>
<dbReference type="PIRSF" id="PIRSF004553">
    <property type="entry name" value="CHP00095"/>
    <property type="match status" value="1"/>
</dbReference>
<comment type="similarity">
    <text evidence="2 8">Belongs to the methyltransferase superfamily. RsmD family.</text>
</comment>
<dbReference type="EC" id="2.1.1.171" evidence="3 8"/>